<sequence length="213" mass="24077">MKKLNMKKKNEVVLNKKPRWKLLHQYYNYTGFYKFVGNSLKKAILPVLLFLAALFAINEYVININSILVTVTETYSPVGILAVFLASESIFLGLVPPELFIAWSGKSAMPITYLSLLALASYLGGIISYWMGKAIKMIPAVHDAMETKMAKHIKNTEKWGGFLIVVGALLPIPFSITSVAAGIINYKFRYYLLFGLLRFIRFYGYALVIFKIV</sequence>
<dbReference type="RefSeq" id="WP_266068578.1">
    <property type="nucleotide sequence ID" value="NZ_JAPJDA010000005.1"/>
</dbReference>
<dbReference type="EMBL" id="JAPJDA010000005">
    <property type="protein sequence ID" value="MCX2837359.1"/>
    <property type="molecule type" value="Genomic_DNA"/>
</dbReference>
<comment type="caution">
    <text evidence="3">The sequence shown here is derived from an EMBL/GenBank/DDBJ whole genome shotgun (WGS) entry which is preliminary data.</text>
</comment>
<keyword evidence="1" id="KW-1133">Transmembrane helix</keyword>
<gene>
    <name evidence="3" type="ORF">OQ279_04280</name>
</gene>
<dbReference type="AlphaFoldDB" id="A0A9X3CVD2"/>
<dbReference type="Proteomes" id="UP001148482">
    <property type="component" value="Unassembled WGS sequence"/>
</dbReference>
<keyword evidence="1" id="KW-0472">Membrane</keyword>
<evidence type="ECO:0000256" key="1">
    <source>
        <dbReference type="SAM" id="Phobius"/>
    </source>
</evidence>
<feature type="transmembrane region" description="Helical" evidence="1">
    <location>
        <begin position="43"/>
        <end position="62"/>
    </location>
</feature>
<name>A0A9X3CVD2_9FLAO</name>
<dbReference type="InterPro" id="IPR032816">
    <property type="entry name" value="VTT_dom"/>
</dbReference>
<proteinExistence type="predicted"/>
<feature type="domain" description="VTT" evidence="2">
    <location>
        <begin position="95"/>
        <end position="205"/>
    </location>
</feature>
<evidence type="ECO:0000313" key="3">
    <source>
        <dbReference type="EMBL" id="MCX2837359.1"/>
    </source>
</evidence>
<keyword evidence="4" id="KW-1185">Reference proteome</keyword>
<feature type="transmembrane region" description="Helical" evidence="1">
    <location>
        <begin position="74"/>
        <end position="95"/>
    </location>
</feature>
<keyword evidence="1" id="KW-0812">Transmembrane</keyword>
<accession>A0A9X3CVD2</accession>
<feature type="transmembrane region" description="Helical" evidence="1">
    <location>
        <begin position="107"/>
        <end position="131"/>
    </location>
</feature>
<organism evidence="3 4">
    <name type="scientific">Salinimicrobium profundisediminis</name>
    <dbReference type="NCBI Taxonomy" id="2994553"/>
    <lineage>
        <taxon>Bacteria</taxon>
        <taxon>Pseudomonadati</taxon>
        <taxon>Bacteroidota</taxon>
        <taxon>Flavobacteriia</taxon>
        <taxon>Flavobacteriales</taxon>
        <taxon>Flavobacteriaceae</taxon>
        <taxon>Salinimicrobium</taxon>
    </lineage>
</organism>
<feature type="transmembrane region" description="Helical" evidence="1">
    <location>
        <begin position="190"/>
        <end position="210"/>
    </location>
</feature>
<dbReference type="Pfam" id="PF09335">
    <property type="entry name" value="VTT_dom"/>
    <property type="match status" value="1"/>
</dbReference>
<protein>
    <submittedName>
        <fullName evidence="3">VTT domain-containing protein</fullName>
    </submittedName>
</protein>
<evidence type="ECO:0000259" key="2">
    <source>
        <dbReference type="Pfam" id="PF09335"/>
    </source>
</evidence>
<reference evidence="3" key="1">
    <citation type="submission" date="2022-11" db="EMBL/GenBank/DDBJ databases">
        <title>Salinimicrobium profundisediminis sp. nov., isolated from deep-sea sediment of the Mariana Trench.</title>
        <authorList>
            <person name="Fu H."/>
        </authorList>
    </citation>
    <scope>NUCLEOTIDE SEQUENCE</scope>
    <source>
        <strain evidence="3">MT39</strain>
    </source>
</reference>
<feature type="transmembrane region" description="Helical" evidence="1">
    <location>
        <begin position="159"/>
        <end position="183"/>
    </location>
</feature>
<evidence type="ECO:0000313" key="4">
    <source>
        <dbReference type="Proteomes" id="UP001148482"/>
    </source>
</evidence>